<evidence type="ECO:0000313" key="3">
    <source>
        <dbReference type="Proteomes" id="UP000631312"/>
    </source>
</evidence>
<keyword evidence="3" id="KW-1185">Reference proteome</keyword>
<reference evidence="2 3" key="1">
    <citation type="submission" date="2021-01" db="EMBL/GenBank/DDBJ databases">
        <title>Whole genome shotgun sequence of Actinoplanes lobatus NBRC 12513.</title>
        <authorList>
            <person name="Komaki H."/>
            <person name="Tamura T."/>
        </authorList>
    </citation>
    <scope>NUCLEOTIDE SEQUENCE [LARGE SCALE GENOMIC DNA]</scope>
    <source>
        <strain evidence="2 3">NBRC 12513</strain>
    </source>
</reference>
<organism evidence="2 3">
    <name type="scientific">Actinoplanes lobatus</name>
    <dbReference type="NCBI Taxonomy" id="113568"/>
    <lineage>
        <taxon>Bacteria</taxon>
        <taxon>Bacillati</taxon>
        <taxon>Actinomycetota</taxon>
        <taxon>Actinomycetes</taxon>
        <taxon>Micromonosporales</taxon>
        <taxon>Micromonosporaceae</taxon>
        <taxon>Actinoplanes</taxon>
    </lineage>
</organism>
<evidence type="ECO:0008006" key="4">
    <source>
        <dbReference type="Google" id="ProtNLM"/>
    </source>
</evidence>
<accession>A0ABQ4AVQ7</accession>
<protein>
    <recommendedName>
        <fullName evidence="4">Secreted protein</fullName>
    </recommendedName>
</protein>
<feature type="signal peptide" evidence="1">
    <location>
        <begin position="1"/>
        <end position="20"/>
    </location>
</feature>
<comment type="caution">
    <text evidence="2">The sequence shown here is derived from an EMBL/GenBank/DDBJ whole genome shotgun (WGS) entry which is preliminary data.</text>
</comment>
<feature type="chain" id="PRO_5046691069" description="Secreted protein" evidence="1">
    <location>
        <begin position="21"/>
        <end position="83"/>
    </location>
</feature>
<keyword evidence="1" id="KW-0732">Signal</keyword>
<dbReference type="Proteomes" id="UP000631312">
    <property type="component" value="Unassembled WGS sequence"/>
</dbReference>
<proteinExistence type="predicted"/>
<gene>
    <name evidence="2" type="ORF">Alo02nite_77530</name>
</gene>
<evidence type="ECO:0000256" key="1">
    <source>
        <dbReference type="SAM" id="SignalP"/>
    </source>
</evidence>
<name>A0ABQ4AVQ7_9ACTN</name>
<evidence type="ECO:0000313" key="2">
    <source>
        <dbReference type="EMBL" id="GIE44855.1"/>
    </source>
</evidence>
<sequence>MVLSSPAWAVWIQVVGASWAAAQAVSAARAAANPRFSTGRRTAVMLLPRVQVSAVVIVWSSSPTEQAARTVTPVRARAVMRVR</sequence>
<dbReference type="EMBL" id="BOMP01000143">
    <property type="protein sequence ID" value="GIE44855.1"/>
    <property type="molecule type" value="Genomic_DNA"/>
</dbReference>